<dbReference type="EMBL" id="KZ451974">
    <property type="protein sequence ID" value="PKA56314.1"/>
    <property type="molecule type" value="Genomic_DNA"/>
</dbReference>
<name>A0A2I0AL93_9ASPA</name>
<organism evidence="2 3">
    <name type="scientific">Apostasia shenzhenica</name>
    <dbReference type="NCBI Taxonomy" id="1088818"/>
    <lineage>
        <taxon>Eukaryota</taxon>
        <taxon>Viridiplantae</taxon>
        <taxon>Streptophyta</taxon>
        <taxon>Embryophyta</taxon>
        <taxon>Tracheophyta</taxon>
        <taxon>Spermatophyta</taxon>
        <taxon>Magnoliopsida</taxon>
        <taxon>Liliopsida</taxon>
        <taxon>Asparagales</taxon>
        <taxon>Orchidaceae</taxon>
        <taxon>Apostasioideae</taxon>
        <taxon>Apostasia</taxon>
    </lineage>
</organism>
<feature type="domain" description="DUF8039" evidence="1">
    <location>
        <begin position="61"/>
        <end position="139"/>
    </location>
</feature>
<evidence type="ECO:0000313" key="2">
    <source>
        <dbReference type="EMBL" id="PKA56314.1"/>
    </source>
</evidence>
<dbReference type="Proteomes" id="UP000236161">
    <property type="component" value="Unassembled WGS sequence"/>
</dbReference>
<keyword evidence="3" id="KW-1185">Reference proteome</keyword>
<sequence length="146" mass="16017">MSRVWAEITEMRAAMNRGGNYGVYQVSHRISPNTVNALIPSMGGSYVDMSSSKPPPLFEGSSCLIASMQPNNIVARGTVINSGGSDVIVHNVLLGHGICSISIDHVIDSYASLSFPINEYYTIRQAIEYIVPWPLYLISYNSQVYI</sequence>
<evidence type="ECO:0000313" key="3">
    <source>
        <dbReference type="Proteomes" id="UP000236161"/>
    </source>
</evidence>
<gene>
    <name evidence="2" type="ORF">AXF42_Ash011244</name>
</gene>
<reference evidence="2 3" key="1">
    <citation type="journal article" date="2017" name="Nature">
        <title>The Apostasia genome and the evolution of orchids.</title>
        <authorList>
            <person name="Zhang G.Q."/>
            <person name="Liu K.W."/>
            <person name="Li Z."/>
            <person name="Lohaus R."/>
            <person name="Hsiao Y.Y."/>
            <person name="Niu S.C."/>
            <person name="Wang J.Y."/>
            <person name="Lin Y.C."/>
            <person name="Xu Q."/>
            <person name="Chen L.J."/>
            <person name="Yoshida K."/>
            <person name="Fujiwara S."/>
            <person name="Wang Z.W."/>
            <person name="Zhang Y.Q."/>
            <person name="Mitsuda N."/>
            <person name="Wang M."/>
            <person name="Liu G.H."/>
            <person name="Pecoraro L."/>
            <person name="Huang H.X."/>
            <person name="Xiao X.J."/>
            <person name="Lin M."/>
            <person name="Wu X.Y."/>
            <person name="Wu W.L."/>
            <person name="Chen Y.Y."/>
            <person name="Chang S.B."/>
            <person name="Sakamoto S."/>
            <person name="Ohme-Takagi M."/>
            <person name="Yagi M."/>
            <person name="Zeng S.J."/>
            <person name="Shen C.Y."/>
            <person name="Yeh C.M."/>
            <person name="Luo Y.B."/>
            <person name="Tsai W.C."/>
            <person name="Van de Peer Y."/>
            <person name="Liu Z.J."/>
        </authorList>
    </citation>
    <scope>NUCLEOTIDE SEQUENCE [LARGE SCALE GENOMIC DNA]</scope>
    <source>
        <strain evidence="3">cv. Shenzhen</strain>
        <tissue evidence="2">Stem</tissue>
    </source>
</reference>
<evidence type="ECO:0000259" key="1">
    <source>
        <dbReference type="Pfam" id="PF26133"/>
    </source>
</evidence>
<proteinExistence type="predicted"/>
<accession>A0A2I0AL93</accession>
<dbReference type="AlphaFoldDB" id="A0A2I0AL93"/>
<protein>
    <recommendedName>
        <fullName evidence="1">DUF8039 domain-containing protein</fullName>
    </recommendedName>
</protein>
<dbReference type="Pfam" id="PF26133">
    <property type="entry name" value="DUF8039"/>
    <property type="match status" value="1"/>
</dbReference>
<dbReference type="InterPro" id="IPR058352">
    <property type="entry name" value="DUF8039"/>
</dbReference>